<proteinExistence type="predicted"/>
<dbReference type="EMBL" id="JAAHBV010000321">
    <property type="protein sequence ID" value="NER60938.1"/>
    <property type="molecule type" value="Genomic_DNA"/>
</dbReference>
<evidence type="ECO:0000313" key="2">
    <source>
        <dbReference type="Proteomes" id="UP000480410"/>
    </source>
</evidence>
<dbReference type="InterPro" id="IPR036255">
    <property type="entry name" value="YgfB-like_sf"/>
</dbReference>
<sequence>MTPLDPLSEKEQEKLDKLLLKYGNDEAILSLSELDGFFAALVSSPQVVLPSAWIPVISGGQTPVFRKRTEADVFYGLMMRYMNIIAVELFEDGDAFEPVFLESNLHPEPVVIVEDWCFGYMRGVQLANWPKLPATQALIWRRLSCMGLKRTSAKSTS</sequence>
<dbReference type="SUPFAM" id="SSF101327">
    <property type="entry name" value="YgfB-like"/>
    <property type="match status" value="1"/>
</dbReference>
<dbReference type="Gene3D" id="1.20.120.740">
    <property type="entry name" value="YgfB uncharacterised protein family UPF0149, PF03695"/>
    <property type="match status" value="1"/>
</dbReference>
<protein>
    <submittedName>
        <fullName evidence="1">UPF0149 family protein</fullName>
    </submittedName>
</protein>
<dbReference type="NCBIfam" id="TIGR02292">
    <property type="entry name" value="ygfB_yecA"/>
    <property type="match status" value="1"/>
</dbReference>
<organism evidence="1 2">
    <name type="scientific">Pseudomonas brassicae</name>
    <dbReference type="NCBI Taxonomy" id="2708063"/>
    <lineage>
        <taxon>Bacteria</taxon>
        <taxon>Pseudomonadati</taxon>
        <taxon>Pseudomonadota</taxon>
        <taxon>Gammaproteobacteria</taxon>
        <taxon>Pseudomonadales</taxon>
        <taxon>Pseudomonadaceae</taxon>
        <taxon>Pseudomonas</taxon>
    </lineage>
</organism>
<reference evidence="1 2" key="1">
    <citation type="submission" date="2020-02" db="EMBL/GenBank/DDBJ databases">
        <title>Broccoli isolated Pseudomonas sp.</title>
        <authorList>
            <person name="Fujikawa T."/>
            <person name="Sawada H."/>
        </authorList>
    </citation>
    <scope>NUCLEOTIDE SEQUENCE [LARGE SCALE GENOMIC DNA]</scope>
    <source>
        <strain evidence="1 2">MAFF212428</strain>
    </source>
</reference>
<dbReference type="AlphaFoldDB" id="A0A6M0CTM5"/>
<accession>A0A6M0CTM5</accession>
<dbReference type="Pfam" id="PF03695">
    <property type="entry name" value="UPF0149"/>
    <property type="match status" value="1"/>
</dbReference>
<comment type="caution">
    <text evidence="1">The sequence shown here is derived from an EMBL/GenBank/DDBJ whole genome shotgun (WGS) entry which is preliminary data.</text>
</comment>
<dbReference type="Proteomes" id="UP000480410">
    <property type="component" value="Unassembled WGS sequence"/>
</dbReference>
<gene>
    <name evidence="1" type="ORF">G3435_15050</name>
</gene>
<name>A0A6M0CTM5_9PSED</name>
<evidence type="ECO:0000313" key="1">
    <source>
        <dbReference type="EMBL" id="NER60938.1"/>
    </source>
</evidence>
<dbReference type="InterPro" id="IPR011978">
    <property type="entry name" value="YgfB-like"/>
</dbReference>